<dbReference type="OrthoDB" id="2152435at2759"/>
<organism evidence="4 5">
    <name type="scientific">Chanos chanos</name>
    <name type="common">Milkfish</name>
    <name type="synonym">Mugil chanos</name>
    <dbReference type="NCBI Taxonomy" id="29144"/>
    <lineage>
        <taxon>Eukaryota</taxon>
        <taxon>Metazoa</taxon>
        <taxon>Chordata</taxon>
        <taxon>Craniata</taxon>
        <taxon>Vertebrata</taxon>
        <taxon>Euteleostomi</taxon>
        <taxon>Actinopterygii</taxon>
        <taxon>Neopterygii</taxon>
        <taxon>Teleostei</taxon>
        <taxon>Ostariophysi</taxon>
        <taxon>Gonorynchiformes</taxon>
        <taxon>Chanidae</taxon>
        <taxon>Chanos</taxon>
    </lineage>
</organism>
<gene>
    <name evidence="5" type="primary">ccdc112</name>
</gene>
<accession>A0A6J2UKV7</accession>
<dbReference type="GeneID" id="115804554"/>
<dbReference type="InParanoid" id="A0A6J2UKV7"/>
<dbReference type="AlphaFoldDB" id="A0A6J2UKV7"/>
<feature type="compositionally biased region" description="Polar residues" evidence="3">
    <location>
        <begin position="8"/>
        <end position="24"/>
    </location>
</feature>
<evidence type="ECO:0000313" key="5">
    <source>
        <dbReference type="RefSeq" id="XP_030620920.1"/>
    </source>
</evidence>
<keyword evidence="1 2" id="KW-0175">Coiled coil</keyword>
<evidence type="ECO:0000313" key="4">
    <source>
        <dbReference type="Proteomes" id="UP000504632"/>
    </source>
</evidence>
<evidence type="ECO:0000256" key="1">
    <source>
        <dbReference type="ARBA" id="ARBA00023054"/>
    </source>
</evidence>
<reference evidence="5" key="1">
    <citation type="submission" date="2025-08" db="UniProtKB">
        <authorList>
            <consortium name="RefSeq"/>
        </authorList>
    </citation>
    <scope>IDENTIFICATION</scope>
</reference>
<keyword evidence="4" id="KW-1185">Reference proteome</keyword>
<protein>
    <submittedName>
        <fullName evidence="5">LOW QUALITY PROTEIN: coiled-coil domain-containing protein 112</fullName>
    </submittedName>
</protein>
<dbReference type="PANTHER" id="PTHR21549">
    <property type="entry name" value="MUTATED IN BLADDER CANCER 1"/>
    <property type="match status" value="1"/>
</dbReference>
<name>A0A6J2UKV7_CHACN</name>
<sequence length="490" mass="58579">MTHGESAFTDNFSTVPSTSQTSNDRMALAKKTEFLRKAEHLRKLFEKLEKERSLNIRDRRNNFRDCFSVVEEYDNKLQSELKTEILRIQQQLQKIRNSVYRFQGHLTDVKPSPELIEKLKDIMTEVENSINTFKEDQHQKFEGLLKEERSCWQEIGAFEKKIETWSLSANPDPKLPSAPSAKRSVGGNSGEELPPEVSALEAFLQQTGGILGGWDRYDHQSFMKIWNKHGGKASYREEAQLFLPGRTEEEIRQHEEWYLKLCCLQERKREAIQNWRLAKQREKSTRLRQRDEAEEARRREQVEVAEVQRRRLEERQREAKEHLQAWKNQQKLQQEQEELQRLREEVLQRKKDKEERRRQLEVKLAVEAQVQQRREQEQRLLLEKESQERAEMEERRRLATVHIRHFQERDLHKLGTKLLEKQSKEGEKLERQKRLAKLKERVEVHIKRDPCRLWKPTKGWEERTKEIGPTGGGPVYQMFHRAVPTWRQGL</sequence>
<dbReference type="Proteomes" id="UP000504632">
    <property type="component" value="Chromosome 1"/>
</dbReference>
<evidence type="ECO:0000256" key="2">
    <source>
        <dbReference type="SAM" id="Coils"/>
    </source>
</evidence>
<dbReference type="PANTHER" id="PTHR21549:SF0">
    <property type="entry name" value="COILED-COIL DOMAIN-CONTAINING PROTEIN 112"/>
    <property type="match status" value="1"/>
</dbReference>
<dbReference type="RefSeq" id="XP_030620920.1">
    <property type="nucleotide sequence ID" value="XM_030765060.1"/>
</dbReference>
<feature type="region of interest" description="Disordered" evidence="3">
    <location>
        <begin position="169"/>
        <end position="192"/>
    </location>
</feature>
<feature type="region of interest" description="Disordered" evidence="3">
    <location>
        <begin position="1"/>
        <end position="25"/>
    </location>
</feature>
<dbReference type="CTD" id="153733"/>
<feature type="coiled-coil region" evidence="2">
    <location>
        <begin position="279"/>
        <end position="395"/>
    </location>
</feature>
<proteinExistence type="predicted"/>
<dbReference type="InterPro" id="IPR039902">
    <property type="entry name" value="CCDC148/CCDC112"/>
</dbReference>
<evidence type="ECO:0000256" key="3">
    <source>
        <dbReference type="SAM" id="MobiDB-lite"/>
    </source>
</evidence>
<feature type="coiled-coil region" evidence="2">
    <location>
        <begin position="78"/>
        <end position="136"/>
    </location>
</feature>